<keyword evidence="2" id="KW-0812">Transmembrane</keyword>
<evidence type="ECO:0000256" key="1">
    <source>
        <dbReference type="SAM" id="MobiDB-lite"/>
    </source>
</evidence>
<keyword evidence="2" id="KW-0472">Membrane</keyword>
<dbReference type="OrthoDB" id="9938478at2"/>
<dbReference type="EMBL" id="VFPA01000005">
    <property type="protein sequence ID" value="TQM03939.1"/>
    <property type="molecule type" value="Genomic_DNA"/>
</dbReference>
<reference evidence="3 4" key="1">
    <citation type="submission" date="2019-06" db="EMBL/GenBank/DDBJ databases">
        <title>Sequencing the genomes of 1000 actinobacteria strains.</title>
        <authorList>
            <person name="Klenk H.-P."/>
        </authorList>
    </citation>
    <scope>NUCLEOTIDE SEQUENCE [LARGE SCALE GENOMIC DNA]</scope>
    <source>
        <strain evidence="3 4">DSM 45301</strain>
    </source>
</reference>
<protein>
    <submittedName>
        <fullName evidence="3">Uncharacterized protein</fullName>
    </submittedName>
</protein>
<feature type="region of interest" description="Disordered" evidence="1">
    <location>
        <begin position="80"/>
        <end position="131"/>
    </location>
</feature>
<feature type="compositionally biased region" description="Pro residues" evidence="1">
    <location>
        <begin position="87"/>
        <end position="113"/>
    </location>
</feature>
<accession>A0A543D3M8</accession>
<proteinExistence type="predicted"/>
<dbReference type="RefSeq" id="WP_142060935.1">
    <property type="nucleotide sequence ID" value="NZ_VFPA01000005.1"/>
</dbReference>
<keyword evidence="4" id="KW-1185">Reference proteome</keyword>
<evidence type="ECO:0000256" key="2">
    <source>
        <dbReference type="SAM" id="Phobius"/>
    </source>
</evidence>
<name>A0A543D3M8_9PSEU</name>
<organism evidence="3 4">
    <name type="scientific">Pseudonocardia kunmingensis</name>
    <dbReference type="NCBI Taxonomy" id="630975"/>
    <lineage>
        <taxon>Bacteria</taxon>
        <taxon>Bacillati</taxon>
        <taxon>Actinomycetota</taxon>
        <taxon>Actinomycetes</taxon>
        <taxon>Pseudonocardiales</taxon>
        <taxon>Pseudonocardiaceae</taxon>
        <taxon>Pseudonocardia</taxon>
    </lineage>
</organism>
<evidence type="ECO:0000313" key="4">
    <source>
        <dbReference type="Proteomes" id="UP000315677"/>
    </source>
</evidence>
<dbReference type="AlphaFoldDB" id="A0A543D3M8"/>
<gene>
    <name evidence="3" type="ORF">FB558_6964</name>
</gene>
<evidence type="ECO:0000313" key="3">
    <source>
        <dbReference type="EMBL" id="TQM03939.1"/>
    </source>
</evidence>
<feature type="transmembrane region" description="Helical" evidence="2">
    <location>
        <begin position="49"/>
        <end position="69"/>
    </location>
</feature>
<keyword evidence="2" id="KW-1133">Transmembrane helix</keyword>
<comment type="caution">
    <text evidence="3">The sequence shown here is derived from an EMBL/GenBank/DDBJ whole genome shotgun (WGS) entry which is preliminary data.</text>
</comment>
<feature type="compositionally biased region" description="Low complexity" evidence="1">
    <location>
        <begin position="114"/>
        <end position="131"/>
    </location>
</feature>
<sequence>MIYERLDVVVWATTLLVFVLLGARAWAVETAGAQLYRTAPKVRVLTIGSWLAVIALVVLLAVQGGVLLAQSIITRTDPSDVVTVVPANPPPPAPVDPNAPPAAPADPNAPPPADTGAPPADAPVDPAAPAG</sequence>
<dbReference type="Proteomes" id="UP000315677">
    <property type="component" value="Unassembled WGS sequence"/>
</dbReference>